<protein>
    <recommendedName>
        <fullName evidence="4">C2H2-type domain-containing protein</fullName>
    </recommendedName>
</protein>
<keyword evidence="3" id="KW-1185">Reference proteome</keyword>
<dbReference type="STRING" id="1448316.A0A395GRG3"/>
<evidence type="ECO:0000256" key="1">
    <source>
        <dbReference type="SAM" id="MobiDB-lite"/>
    </source>
</evidence>
<accession>A0A395GRG3</accession>
<feature type="region of interest" description="Disordered" evidence="1">
    <location>
        <begin position="60"/>
        <end position="108"/>
    </location>
</feature>
<feature type="compositionally biased region" description="Basic and acidic residues" evidence="1">
    <location>
        <begin position="84"/>
        <end position="93"/>
    </location>
</feature>
<dbReference type="OrthoDB" id="5422613at2759"/>
<dbReference type="RefSeq" id="XP_025572290.1">
    <property type="nucleotide sequence ID" value="XM_025724424.1"/>
</dbReference>
<sequence length="217" mass="24709">MAGLSEQNNQLRLAITKTSKTTLENVLQALCNENLAVREYVTGKLLIAEDRVAVPPLEQLYSDAPDSDGSDSDESDSHGSNSDGPEKSEDQGNRKRKAESEPDTTGSKKLRTRYAMCLKCDKEFDVTTNSRRSCRFHPDKPHTVYHYERMMLIQVQSTASRMKRNFQTMTRNATVHLIRNGYVQNGQNVLYFHTATEISRRRAVLWVGMKRFLFATV</sequence>
<evidence type="ECO:0000313" key="2">
    <source>
        <dbReference type="EMBL" id="RAK97962.1"/>
    </source>
</evidence>
<evidence type="ECO:0000313" key="3">
    <source>
        <dbReference type="Proteomes" id="UP000249402"/>
    </source>
</evidence>
<gene>
    <name evidence="2" type="ORF">BO80DRAFT_504415</name>
</gene>
<dbReference type="GeneID" id="37229289"/>
<feature type="compositionally biased region" description="Acidic residues" evidence="1">
    <location>
        <begin position="65"/>
        <end position="74"/>
    </location>
</feature>
<proteinExistence type="predicted"/>
<dbReference type="Proteomes" id="UP000249402">
    <property type="component" value="Unassembled WGS sequence"/>
</dbReference>
<dbReference type="AlphaFoldDB" id="A0A395GRG3"/>
<evidence type="ECO:0008006" key="4">
    <source>
        <dbReference type="Google" id="ProtNLM"/>
    </source>
</evidence>
<dbReference type="VEuPathDB" id="FungiDB:BO80DRAFT_504415"/>
<organism evidence="2 3">
    <name type="scientific">Aspergillus ibericus CBS 121593</name>
    <dbReference type="NCBI Taxonomy" id="1448316"/>
    <lineage>
        <taxon>Eukaryota</taxon>
        <taxon>Fungi</taxon>
        <taxon>Dikarya</taxon>
        <taxon>Ascomycota</taxon>
        <taxon>Pezizomycotina</taxon>
        <taxon>Eurotiomycetes</taxon>
        <taxon>Eurotiomycetidae</taxon>
        <taxon>Eurotiales</taxon>
        <taxon>Aspergillaceae</taxon>
        <taxon>Aspergillus</taxon>
        <taxon>Aspergillus subgen. Circumdati</taxon>
    </lineage>
</organism>
<name>A0A395GRG3_9EURO</name>
<dbReference type="EMBL" id="KZ824458">
    <property type="protein sequence ID" value="RAK97962.1"/>
    <property type="molecule type" value="Genomic_DNA"/>
</dbReference>
<reference evidence="2 3" key="1">
    <citation type="submission" date="2018-02" db="EMBL/GenBank/DDBJ databases">
        <title>The genomes of Aspergillus section Nigri reveals drivers in fungal speciation.</title>
        <authorList>
            <consortium name="DOE Joint Genome Institute"/>
            <person name="Vesth T.C."/>
            <person name="Nybo J."/>
            <person name="Theobald S."/>
            <person name="Brandl J."/>
            <person name="Frisvad J.C."/>
            <person name="Nielsen K.F."/>
            <person name="Lyhne E.K."/>
            <person name="Kogle M.E."/>
            <person name="Kuo A."/>
            <person name="Riley R."/>
            <person name="Clum A."/>
            <person name="Nolan M."/>
            <person name="Lipzen A."/>
            <person name="Salamov A."/>
            <person name="Henrissat B."/>
            <person name="Wiebenga A."/>
            <person name="De vries R.P."/>
            <person name="Grigoriev I.V."/>
            <person name="Mortensen U.H."/>
            <person name="Andersen M.R."/>
            <person name="Baker S.E."/>
        </authorList>
    </citation>
    <scope>NUCLEOTIDE SEQUENCE [LARGE SCALE GENOMIC DNA]</scope>
    <source>
        <strain evidence="2 3">CBS 121593</strain>
    </source>
</reference>